<dbReference type="InterPro" id="IPR025535">
    <property type="entry name" value="DUF4421"/>
</dbReference>
<protein>
    <submittedName>
        <fullName evidence="1">Uncharacterized protein</fullName>
    </submittedName>
</protein>
<reference evidence="1" key="1">
    <citation type="submission" date="2018-06" db="EMBL/GenBank/DDBJ databases">
        <authorList>
            <person name="Zhirakovskaya E."/>
        </authorList>
    </citation>
    <scope>NUCLEOTIDE SEQUENCE</scope>
</reference>
<proteinExistence type="predicted"/>
<dbReference type="Pfam" id="PF14391">
    <property type="entry name" value="DUF4421"/>
    <property type="match status" value="1"/>
</dbReference>
<dbReference type="EMBL" id="UOES01000177">
    <property type="protein sequence ID" value="VAW27072.1"/>
    <property type="molecule type" value="Genomic_DNA"/>
</dbReference>
<accession>A0A3B0UKZ2</accession>
<sequence>MGTIYSEAGSYNPRFTANFKMMIRSGVGYNSDRWYTGIYLIADNNQIALPNDLALSNSIGEFRVFVGYRIKVPKVMDDVMNKL</sequence>
<gene>
    <name evidence="1" type="ORF">MNBD_BACTEROID06-291</name>
</gene>
<dbReference type="AlphaFoldDB" id="A0A3B0UKZ2"/>
<name>A0A3B0UKZ2_9ZZZZ</name>
<organism evidence="1">
    <name type="scientific">hydrothermal vent metagenome</name>
    <dbReference type="NCBI Taxonomy" id="652676"/>
    <lineage>
        <taxon>unclassified sequences</taxon>
        <taxon>metagenomes</taxon>
        <taxon>ecological metagenomes</taxon>
    </lineage>
</organism>
<evidence type="ECO:0000313" key="1">
    <source>
        <dbReference type="EMBL" id="VAW27072.1"/>
    </source>
</evidence>